<protein>
    <recommendedName>
        <fullName evidence="2">SGNH hydrolase-type esterase domain-containing protein</fullName>
    </recommendedName>
</protein>
<evidence type="ECO:0000313" key="3">
    <source>
        <dbReference type="EMBL" id="TLD72724.1"/>
    </source>
</evidence>
<organism evidence="3 4">
    <name type="scientific">Phragmitibacter flavus</name>
    <dbReference type="NCBI Taxonomy" id="2576071"/>
    <lineage>
        <taxon>Bacteria</taxon>
        <taxon>Pseudomonadati</taxon>
        <taxon>Verrucomicrobiota</taxon>
        <taxon>Verrucomicrobiia</taxon>
        <taxon>Verrucomicrobiales</taxon>
        <taxon>Verrucomicrobiaceae</taxon>
        <taxon>Phragmitibacter</taxon>
    </lineage>
</organism>
<evidence type="ECO:0000256" key="1">
    <source>
        <dbReference type="ARBA" id="ARBA00038184"/>
    </source>
</evidence>
<dbReference type="AlphaFoldDB" id="A0A5R8KK79"/>
<reference evidence="3 4" key="1">
    <citation type="submission" date="2019-05" db="EMBL/GenBank/DDBJ databases">
        <title>Verrucobacter flavum gen. nov., sp. nov. a new member of the family Verrucomicrobiaceae.</title>
        <authorList>
            <person name="Szuroczki S."/>
            <person name="Abbaszade G."/>
            <person name="Szabo A."/>
            <person name="Felfoldi T."/>
            <person name="Schumann P."/>
            <person name="Boka K."/>
            <person name="Keki Z."/>
            <person name="Toumi M."/>
            <person name="Toth E."/>
        </authorList>
    </citation>
    <scope>NUCLEOTIDE SEQUENCE [LARGE SCALE GENOMIC DNA]</scope>
    <source>
        <strain evidence="3 4">MG-N-17</strain>
    </source>
</reference>
<dbReference type="PANTHER" id="PTHR11852">
    <property type="entry name" value="PLATELET-ACTIVATING FACTOR ACETYLHYDROLASE"/>
    <property type="match status" value="1"/>
</dbReference>
<dbReference type="RefSeq" id="WP_138084347.1">
    <property type="nucleotide sequence ID" value="NZ_VAUV01000001.1"/>
</dbReference>
<dbReference type="Proteomes" id="UP000306196">
    <property type="component" value="Unassembled WGS sequence"/>
</dbReference>
<comment type="caution">
    <text evidence="3">The sequence shown here is derived from an EMBL/GenBank/DDBJ whole genome shotgun (WGS) entry which is preliminary data.</text>
</comment>
<dbReference type="Pfam" id="PF13472">
    <property type="entry name" value="Lipase_GDSL_2"/>
    <property type="match status" value="1"/>
</dbReference>
<comment type="similarity">
    <text evidence="1">Belongs to the 'GDSL' lipolytic enzyme family. Platelet-activating factor acetylhydrolase IB beta/gamma subunits subfamily.</text>
</comment>
<dbReference type="Gene3D" id="3.40.50.1110">
    <property type="entry name" value="SGNH hydrolase"/>
    <property type="match status" value="1"/>
</dbReference>
<proteinExistence type="inferred from homology"/>
<feature type="domain" description="SGNH hydrolase-type esterase" evidence="2">
    <location>
        <begin position="83"/>
        <end position="259"/>
    </location>
</feature>
<evidence type="ECO:0000259" key="2">
    <source>
        <dbReference type="Pfam" id="PF13472"/>
    </source>
</evidence>
<name>A0A5R8KK79_9BACT</name>
<dbReference type="OrthoDB" id="2513075at2"/>
<gene>
    <name evidence="3" type="ORF">FEM03_01225</name>
</gene>
<dbReference type="InterPro" id="IPR013830">
    <property type="entry name" value="SGNH_hydro"/>
</dbReference>
<dbReference type="PANTHER" id="PTHR11852:SF0">
    <property type="entry name" value="PLATELET-ACTIVATING FACTOR ACETYLHYDROLASE IB SUBUNIT BETA HOMOLOG"/>
    <property type="match status" value="1"/>
</dbReference>
<dbReference type="EMBL" id="VAUV01000001">
    <property type="protein sequence ID" value="TLD72724.1"/>
    <property type="molecule type" value="Genomic_DNA"/>
</dbReference>
<dbReference type="GO" id="GO:0016788">
    <property type="term" value="F:hydrolase activity, acting on ester bonds"/>
    <property type="evidence" value="ECO:0007669"/>
    <property type="project" value="UniProtKB-ARBA"/>
</dbReference>
<keyword evidence="4" id="KW-1185">Reference proteome</keyword>
<sequence length="277" mass="30934">MVRRLIESTGWIFICWGLAAISLFGTSLLHAEVPATAANPQLNPSVNTALLATPKLENDFYDWYQRHEDVLKEVASRKADLVFIGDSITHLFGGLPTPNRNKGQIVWDEFYTPRNALNLGFGFDRIQNVLWRLDNGELAGQTPRVAVILIGTNNLYRSANARNNSPTEIVEGIAAVCDKVHQITPQTRVLLLGVFPRGPKPGEGHRASISQINQGLEKLTHRPWLTFLDLGPHFLESDGTISKEVMGDALHPSTKGYRIWAEKMEPVLQKLWEPVVK</sequence>
<dbReference type="InterPro" id="IPR036514">
    <property type="entry name" value="SGNH_hydro_sf"/>
</dbReference>
<accession>A0A5R8KK79</accession>
<dbReference type="SUPFAM" id="SSF52266">
    <property type="entry name" value="SGNH hydrolase"/>
    <property type="match status" value="1"/>
</dbReference>
<evidence type="ECO:0000313" key="4">
    <source>
        <dbReference type="Proteomes" id="UP000306196"/>
    </source>
</evidence>